<name>A0A7C4PHS9_9CHLR</name>
<gene>
    <name evidence="1" type="ORF">ENT37_12565</name>
</gene>
<comment type="caution">
    <text evidence="1">The sequence shown here is derived from an EMBL/GenBank/DDBJ whole genome shotgun (WGS) entry which is preliminary data.</text>
</comment>
<evidence type="ECO:0000313" key="1">
    <source>
        <dbReference type="EMBL" id="HGS22681.1"/>
    </source>
</evidence>
<evidence type="ECO:0008006" key="2">
    <source>
        <dbReference type="Google" id="ProtNLM"/>
    </source>
</evidence>
<dbReference type="EMBL" id="DSYK01000628">
    <property type="protein sequence ID" value="HGS22681.1"/>
    <property type="molecule type" value="Genomic_DNA"/>
</dbReference>
<dbReference type="AlphaFoldDB" id="A0A7C4PHS9"/>
<protein>
    <recommendedName>
        <fullName evidence="2">Phospholipid/glycerol acyltransferase domain-containing protein</fullName>
    </recommendedName>
</protein>
<sequence length="271" mass="29893">MSQRYRLPRRLILRVAYDVLRNRPRSLRPDALAALSTLEKPPLVTGLENLSTGPGLLALNHYSRPGLNVWWGALALSAALPGPLHWVMAGGWTYPDWMRRATLEPLTAWAFHRLAAVYGFTAMPPMPPRPHEQAARAVAVRRVVAWLRSHPEGFVALSPEGRDMPGGALGWPPPGTGRWIVHLAGLGAALWPVGVWEEEGRLCLAIGKSVTLDLCCGDKNELDRHVSRQVMQAIARLLPPEMRGEFSAPAPVEYNGRAASPAAPYRMRHEN</sequence>
<reference evidence="1" key="1">
    <citation type="journal article" date="2020" name="mSystems">
        <title>Genome- and Community-Level Interaction Insights into Carbon Utilization and Element Cycling Functions of Hydrothermarchaeota in Hydrothermal Sediment.</title>
        <authorList>
            <person name="Zhou Z."/>
            <person name="Liu Y."/>
            <person name="Xu W."/>
            <person name="Pan J."/>
            <person name="Luo Z.H."/>
            <person name="Li M."/>
        </authorList>
    </citation>
    <scope>NUCLEOTIDE SEQUENCE [LARGE SCALE GENOMIC DNA]</scope>
    <source>
        <strain evidence="1">SpSt-573</strain>
    </source>
</reference>
<proteinExistence type="predicted"/>
<organism evidence="1">
    <name type="scientific">Anaerolinea thermolimosa</name>
    <dbReference type="NCBI Taxonomy" id="229919"/>
    <lineage>
        <taxon>Bacteria</taxon>
        <taxon>Bacillati</taxon>
        <taxon>Chloroflexota</taxon>
        <taxon>Anaerolineae</taxon>
        <taxon>Anaerolineales</taxon>
        <taxon>Anaerolineaceae</taxon>
        <taxon>Anaerolinea</taxon>
    </lineage>
</organism>
<accession>A0A7C4PHS9</accession>